<gene>
    <name evidence="3" type="ORF">LCGC14_2436770</name>
</gene>
<feature type="non-terminal residue" evidence="3">
    <location>
        <position position="356"/>
    </location>
</feature>
<dbReference type="EMBL" id="LAZR01037403">
    <property type="protein sequence ID" value="KKL22307.1"/>
    <property type="molecule type" value="Genomic_DNA"/>
</dbReference>
<evidence type="ECO:0000256" key="1">
    <source>
        <dbReference type="ARBA" id="ARBA00022729"/>
    </source>
</evidence>
<accession>A0A0F9C7M1</accession>
<proteinExistence type="predicted"/>
<feature type="domain" description="SbsA Ig-like" evidence="2">
    <location>
        <begin position="139"/>
        <end position="206"/>
    </location>
</feature>
<comment type="caution">
    <text evidence="3">The sequence shown here is derived from an EMBL/GenBank/DDBJ whole genome shotgun (WGS) entry which is preliminary data.</text>
</comment>
<dbReference type="Gene3D" id="2.60.40.3710">
    <property type="match status" value="2"/>
</dbReference>
<evidence type="ECO:0000259" key="2">
    <source>
        <dbReference type="Pfam" id="PF13205"/>
    </source>
</evidence>
<dbReference type="Pfam" id="PF13205">
    <property type="entry name" value="Big_5"/>
    <property type="match status" value="2"/>
</dbReference>
<evidence type="ECO:0000313" key="3">
    <source>
        <dbReference type="EMBL" id="KKL22307.1"/>
    </source>
</evidence>
<keyword evidence="1" id="KW-0732">Signal</keyword>
<name>A0A0F9C7M1_9ZZZZ</name>
<sequence length="356" mass="40525">MGLFSFSCSIDTFSDFSVVSVSIPENGVIGTGKQSIEIVFSKRVNKKSAEREIRVEKDSSGEVYFTLKVYGKKVHLTPEEDWVPHERFWLVINKDIVDEYGKSMGRDFYFPFQSTGELLPVWAALVQPEIDNGIVRTQTEYLEMVFSSGVDSSSLEREFSFSPSVDGYFEWISSSVFRFHFSGTLKKNTLYSVRITDNAKDENGYSIRSFDRKFEYFPNQSYPEIKEIVCDLNTVFDIEDPATFEIEDGNIIIGCPDASKNPVLKIVFADGSGEGGPVSAAPVDRTVFKENIQIFPDTRWRETWYDDYTVEISFEDALILAENYEIAVNRGIKNTDGLGLLYRYLIELQIKGEDSL</sequence>
<organism evidence="3">
    <name type="scientific">marine sediment metagenome</name>
    <dbReference type="NCBI Taxonomy" id="412755"/>
    <lineage>
        <taxon>unclassified sequences</taxon>
        <taxon>metagenomes</taxon>
        <taxon>ecological metagenomes</taxon>
    </lineage>
</organism>
<feature type="domain" description="SbsA Ig-like" evidence="2">
    <location>
        <begin position="19"/>
        <end position="112"/>
    </location>
</feature>
<protein>
    <recommendedName>
        <fullName evidence="2">SbsA Ig-like domain-containing protein</fullName>
    </recommendedName>
</protein>
<dbReference type="AlphaFoldDB" id="A0A0F9C7M1"/>
<dbReference type="InterPro" id="IPR032812">
    <property type="entry name" value="SbsA_Ig"/>
</dbReference>
<reference evidence="3" key="1">
    <citation type="journal article" date="2015" name="Nature">
        <title>Complex archaea that bridge the gap between prokaryotes and eukaryotes.</title>
        <authorList>
            <person name="Spang A."/>
            <person name="Saw J.H."/>
            <person name="Jorgensen S.L."/>
            <person name="Zaremba-Niedzwiedzka K."/>
            <person name="Martijn J."/>
            <person name="Lind A.E."/>
            <person name="van Eijk R."/>
            <person name="Schleper C."/>
            <person name="Guy L."/>
            <person name="Ettema T.J."/>
        </authorList>
    </citation>
    <scope>NUCLEOTIDE SEQUENCE</scope>
</reference>